<proteinExistence type="predicted"/>
<name>A0A102JNE2_9BURK</name>
<evidence type="ECO:0000313" key="4">
    <source>
        <dbReference type="Proteomes" id="UP000065521"/>
    </source>
</evidence>
<evidence type="ECO:0000313" key="3">
    <source>
        <dbReference type="EMBL" id="KUZ82309.1"/>
    </source>
</evidence>
<organism evidence="3 4">
    <name type="scientific">Burkholderia ubonensis</name>
    <dbReference type="NCBI Taxonomy" id="101571"/>
    <lineage>
        <taxon>Bacteria</taxon>
        <taxon>Pseudomonadati</taxon>
        <taxon>Pseudomonadota</taxon>
        <taxon>Betaproteobacteria</taxon>
        <taxon>Burkholderiales</taxon>
        <taxon>Burkholderiaceae</taxon>
        <taxon>Burkholderia</taxon>
        <taxon>Burkholderia cepacia complex</taxon>
    </lineage>
</organism>
<dbReference type="PANTHER" id="PTHR34400">
    <property type="match status" value="1"/>
</dbReference>
<dbReference type="InterPro" id="IPR009078">
    <property type="entry name" value="Ferritin-like_SF"/>
</dbReference>
<sequence length="408" mass="45205">MKLLEQVRLLDDYKSAKVRSAYDAKHADLPAALPQPGLDTNIPTLDRSFRELAEAIGSTTFAADRADLLNDLQQALKLEHATIPPYLTALYTLAPKSSWQALEVLRSVVVEEMLHLTLVANVINALGDTPRTDEASFMPDYPSHLPLDIDGIVVSLFGFSREAVEQGCAIERPAAIRPEVLFAARPASGAMTIGEFYLRIEAKLRALVERYGEALVFSGRPSRQVTADYYYDGAGAAFAVTDIVSALLALRTIREQGEGVSDTIWTGNREQFKGFPEVAHYFRFSELLAGREYQWNDTVETGPRGAHFEVDWGAAIPVKPNSKLADYRHAPEIHATAEAFNVAYWDFLRIVQRAFNGEPALLQQGIGNMFRLKDLFQRLVNTPLPNDPQGRHAAPTFEYAPPSSSATR</sequence>
<dbReference type="EMBL" id="LOTN01000070">
    <property type="protein sequence ID" value="KUZ82309.1"/>
    <property type="molecule type" value="Genomic_DNA"/>
</dbReference>
<dbReference type="SUPFAM" id="SSF47240">
    <property type="entry name" value="Ferritin-like"/>
    <property type="match status" value="1"/>
</dbReference>
<dbReference type="InterPro" id="IPR026820">
    <property type="entry name" value="VioB/RebD_dom"/>
</dbReference>
<accession>A0A102JNE2</accession>
<dbReference type="InterPro" id="IPR012347">
    <property type="entry name" value="Ferritin-like"/>
</dbReference>
<dbReference type="AlphaFoldDB" id="A0A102JNE2"/>
<dbReference type="Proteomes" id="UP000065521">
    <property type="component" value="Unassembled WGS sequence"/>
</dbReference>
<protein>
    <recommendedName>
        <fullName evidence="2">Iminophenyl-pyruvate dimer synthase domain-containing protein</fullName>
    </recommendedName>
</protein>
<dbReference type="Pfam" id="PF12902">
    <property type="entry name" value="Ferritin-like"/>
    <property type="match status" value="1"/>
</dbReference>
<feature type="domain" description="Iminophenyl-pyruvate dimer synthase" evidence="2">
    <location>
        <begin position="72"/>
        <end position="288"/>
    </location>
</feature>
<gene>
    <name evidence="3" type="ORF">WI38_29515</name>
</gene>
<comment type="caution">
    <text evidence="3">The sequence shown here is derived from an EMBL/GenBank/DDBJ whole genome shotgun (WGS) entry which is preliminary data.</text>
</comment>
<evidence type="ECO:0000256" key="1">
    <source>
        <dbReference type="SAM" id="MobiDB-lite"/>
    </source>
</evidence>
<dbReference type="RefSeq" id="WP_059609603.1">
    <property type="nucleotide sequence ID" value="NZ_JBGRUP010000010.1"/>
</dbReference>
<dbReference type="PANTHER" id="PTHR34400:SF4">
    <property type="entry name" value="MEMBRANE PROTEIN"/>
    <property type="match status" value="1"/>
</dbReference>
<evidence type="ECO:0000259" key="2">
    <source>
        <dbReference type="Pfam" id="PF12902"/>
    </source>
</evidence>
<dbReference type="Gene3D" id="1.20.1260.10">
    <property type="match status" value="1"/>
</dbReference>
<reference evidence="3 4" key="1">
    <citation type="submission" date="2015-11" db="EMBL/GenBank/DDBJ databases">
        <title>Expanding the genomic diversity of Burkholderia species for the development of highly accurate diagnostics.</title>
        <authorList>
            <person name="Sahl J."/>
            <person name="Keim P."/>
            <person name="Wagner D."/>
        </authorList>
    </citation>
    <scope>NUCLEOTIDE SEQUENCE [LARGE SCALE GENOMIC DNA]</scope>
    <source>
        <strain evidence="3 4">RF32-BP4</strain>
    </source>
</reference>
<feature type="region of interest" description="Disordered" evidence="1">
    <location>
        <begin position="383"/>
        <end position="408"/>
    </location>
</feature>